<dbReference type="EMBL" id="JANTQA010000047">
    <property type="protein sequence ID" value="KAJ3432676.1"/>
    <property type="molecule type" value="Genomic_DNA"/>
</dbReference>
<dbReference type="InterPro" id="IPR001806">
    <property type="entry name" value="Small_GTPase"/>
</dbReference>
<dbReference type="SMART" id="SM00173">
    <property type="entry name" value="RAS"/>
    <property type="match status" value="1"/>
</dbReference>
<accession>A0AAV7YSB6</accession>
<dbReference type="SUPFAM" id="SSF52540">
    <property type="entry name" value="P-loop containing nucleoside triphosphate hydrolases"/>
    <property type="match status" value="1"/>
</dbReference>
<evidence type="ECO:0000313" key="4">
    <source>
        <dbReference type="EMBL" id="KAJ3432676.1"/>
    </source>
</evidence>
<dbReference type="SMART" id="SM00176">
    <property type="entry name" value="RAN"/>
    <property type="match status" value="1"/>
</dbReference>
<dbReference type="PROSITE" id="PS51419">
    <property type="entry name" value="RAB"/>
    <property type="match status" value="1"/>
</dbReference>
<dbReference type="SMART" id="SM00175">
    <property type="entry name" value="RAB"/>
    <property type="match status" value="1"/>
</dbReference>
<evidence type="ECO:0000256" key="2">
    <source>
        <dbReference type="ARBA" id="ARBA00023134"/>
    </source>
</evidence>
<dbReference type="GO" id="GO:0003924">
    <property type="term" value="F:GTPase activity"/>
    <property type="evidence" value="ECO:0007669"/>
    <property type="project" value="InterPro"/>
</dbReference>
<gene>
    <name evidence="4" type="ORF">M0812_21619</name>
</gene>
<comment type="caution">
    <text evidence="4">The sequence shown here is derived from an EMBL/GenBank/DDBJ whole genome shotgun (WGS) entry which is preliminary data.</text>
</comment>
<evidence type="ECO:0000256" key="3">
    <source>
        <dbReference type="ARBA" id="ARBA00023288"/>
    </source>
</evidence>
<dbReference type="Pfam" id="PF00071">
    <property type="entry name" value="Ras"/>
    <property type="match status" value="1"/>
</dbReference>
<dbReference type="GO" id="GO:0005525">
    <property type="term" value="F:GTP binding"/>
    <property type="evidence" value="ECO:0007669"/>
    <property type="project" value="UniProtKB-KW"/>
</dbReference>
<dbReference type="Gene3D" id="3.40.50.300">
    <property type="entry name" value="P-loop containing nucleotide triphosphate hydrolases"/>
    <property type="match status" value="1"/>
</dbReference>
<dbReference type="InterPro" id="IPR027417">
    <property type="entry name" value="P-loop_NTPase"/>
</dbReference>
<dbReference type="InterPro" id="IPR005225">
    <property type="entry name" value="Small_GTP-bd"/>
</dbReference>
<protein>
    <submittedName>
        <fullName evidence="4">Uncharacterized protein</fullName>
    </submittedName>
</protein>
<dbReference type="Proteomes" id="UP001146793">
    <property type="component" value="Unassembled WGS sequence"/>
</dbReference>
<evidence type="ECO:0000256" key="1">
    <source>
        <dbReference type="ARBA" id="ARBA00022741"/>
    </source>
</evidence>
<keyword evidence="2" id="KW-0342">GTP-binding</keyword>
<dbReference type="NCBIfam" id="TIGR00231">
    <property type="entry name" value="small_GTP"/>
    <property type="match status" value="1"/>
</dbReference>
<dbReference type="PROSITE" id="PS51421">
    <property type="entry name" value="RAS"/>
    <property type="match status" value="1"/>
</dbReference>
<keyword evidence="3" id="KW-0449">Lipoprotein</keyword>
<organism evidence="4 5">
    <name type="scientific">Anaeramoeba flamelloides</name>
    <dbReference type="NCBI Taxonomy" id="1746091"/>
    <lineage>
        <taxon>Eukaryota</taxon>
        <taxon>Metamonada</taxon>
        <taxon>Anaeramoebidae</taxon>
        <taxon>Anaeramoeba</taxon>
    </lineage>
</organism>
<dbReference type="SMART" id="SM00174">
    <property type="entry name" value="RHO"/>
    <property type="match status" value="1"/>
</dbReference>
<dbReference type="AlphaFoldDB" id="A0AAV7YSB6"/>
<keyword evidence="1" id="KW-0547">Nucleotide-binding</keyword>
<dbReference type="PANTHER" id="PTHR47978">
    <property type="match status" value="1"/>
</dbReference>
<name>A0AAV7YSB6_9EUKA</name>
<reference evidence="4" key="1">
    <citation type="submission" date="2022-08" db="EMBL/GenBank/DDBJ databases">
        <title>Novel sulphate-reducing endosymbionts in the free-living metamonad Anaeramoeba.</title>
        <authorList>
            <person name="Jerlstrom-Hultqvist J."/>
            <person name="Cepicka I."/>
            <person name="Gallot-Lavallee L."/>
            <person name="Salas-Leiva D."/>
            <person name="Curtis B.A."/>
            <person name="Zahonova K."/>
            <person name="Pipaliya S."/>
            <person name="Dacks J."/>
            <person name="Roger A.J."/>
        </authorList>
    </citation>
    <scope>NUCLEOTIDE SEQUENCE</scope>
    <source>
        <strain evidence="4">Busselton2</strain>
    </source>
</reference>
<proteinExistence type="predicted"/>
<dbReference type="FunFam" id="3.40.50.300:FF:001129">
    <property type="entry name" value="ras-related protein Rab-44 isoform X2"/>
    <property type="match status" value="1"/>
</dbReference>
<dbReference type="CDD" id="cd00154">
    <property type="entry name" value="Rab"/>
    <property type="match status" value="1"/>
</dbReference>
<dbReference type="PRINTS" id="PR00449">
    <property type="entry name" value="RASTRNSFRMNG"/>
</dbReference>
<sequence>MTNKKQKTFQFIKIQLVGNSGVGKTSLLNVFNDKEFEFNNSTTYGVEFETKEITLGEKTVIVQICDTGGQEAYRSIPKIYYRNSHGYLFVYDITNYQSFDEIASWQEDVFNNCKPKVQFILIGNKKDKEDYRKVSIEIAKKYAKENNMSFLETSAKDNINVGKAFLQVLEQCVENNVFEVFEATNDRKRVVKSCGLIVNGVDEKNNDSGKCC</sequence>
<evidence type="ECO:0000313" key="5">
    <source>
        <dbReference type="Proteomes" id="UP001146793"/>
    </source>
</evidence>